<reference evidence="3" key="2">
    <citation type="submission" date="2008-08" db="EMBL/GenBank/DDBJ databases">
        <authorList>
            <consortium name="Diatom Consortium"/>
            <person name="Grigoriev I."/>
            <person name="Grimwood J."/>
            <person name="Kuo A."/>
            <person name="Otillar R.P."/>
            <person name="Salamov A."/>
            <person name="Detter J.C."/>
            <person name="Lindquist E."/>
            <person name="Shapiro H."/>
            <person name="Lucas S."/>
            <person name="Glavina del Rio T."/>
            <person name="Pitluck S."/>
            <person name="Rokhsar D."/>
            <person name="Bowler C."/>
        </authorList>
    </citation>
    <scope>GENOME REANNOTATION</scope>
    <source>
        <strain evidence="3">CCAP 1055/1</strain>
    </source>
</reference>
<reference evidence="2 3" key="1">
    <citation type="journal article" date="2008" name="Nature">
        <title>The Phaeodactylum genome reveals the evolutionary history of diatom genomes.</title>
        <authorList>
            <person name="Bowler C."/>
            <person name="Allen A.E."/>
            <person name="Badger J.H."/>
            <person name="Grimwood J."/>
            <person name="Jabbari K."/>
            <person name="Kuo A."/>
            <person name="Maheswari U."/>
            <person name="Martens C."/>
            <person name="Maumus F."/>
            <person name="Otillar R.P."/>
            <person name="Rayko E."/>
            <person name="Salamov A."/>
            <person name="Vandepoele K."/>
            <person name="Beszteri B."/>
            <person name="Gruber A."/>
            <person name="Heijde M."/>
            <person name="Katinka M."/>
            <person name="Mock T."/>
            <person name="Valentin K."/>
            <person name="Verret F."/>
            <person name="Berges J.A."/>
            <person name="Brownlee C."/>
            <person name="Cadoret J.P."/>
            <person name="Chiovitti A."/>
            <person name="Choi C.J."/>
            <person name="Coesel S."/>
            <person name="De Martino A."/>
            <person name="Detter J.C."/>
            <person name="Durkin C."/>
            <person name="Falciatore A."/>
            <person name="Fournet J."/>
            <person name="Haruta M."/>
            <person name="Huysman M.J."/>
            <person name="Jenkins B.D."/>
            <person name="Jiroutova K."/>
            <person name="Jorgensen R.E."/>
            <person name="Joubert Y."/>
            <person name="Kaplan A."/>
            <person name="Kroger N."/>
            <person name="Kroth P.G."/>
            <person name="La Roche J."/>
            <person name="Lindquist E."/>
            <person name="Lommer M."/>
            <person name="Martin-Jezequel V."/>
            <person name="Lopez P.J."/>
            <person name="Lucas S."/>
            <person name="Mangogna M."/>
            <person name="McGinnis K."/>
            <person name="Medlin L.K."/>
            <person name="Montsant A."/>
            <person name="Oudot-Le Secq M.P."/>
            <person name="Napoli C."/>
            <person name="Obornik M."/>
            <person name="Parker M.S."/>
            <person name="Petit J.L."/>
            <person name="Porcel B.M."/>
            <person name="Poulsen N."/>
            <person name="Robison M."/>
            <person name="Rychlewski L."/>
            <person name="Rynearson T.A."/>
            <person name="Schmutz J."/>
            <person name="Shapiro H."/>
            <person name="Siaut M."/>
            <person name="Stanley M."/>
            <person name="Sussman M.R."/>
            <person name="Taylor A.R."/>
            <person name="Vardi A."/>
            <person name="von Dassow P."/>
            <person name="Vyverman W."/>
            <person name="Willis A."/>
            <person name="Wyrwicz L.S."/>
            <person name="Rokhsar D.S."/>
            <person name="Weissenbach J."/>
            <person name="Armbrust E.V."/>
            <person name="Green B.R."/>
            <person name="Van de Peer Y."/>
            <person name="Grigoriev I.V."/>
        </authorList>
    </citation>
    <scope>NUCLEOTIDE SEQUENCE [LARGE SCALE GENOMIC DNA]</scope>
    <source>
        <strain evidence="2 3">CCAP 1055/1</strain>
    </source>
</reference>
<sequence length="166" mass="18704">MTKTNRTPASTYASPWIPPRESVIHLHGSVRKFSHKTPIKGSCKRSKSSANESNSMRLFLAIFSCLILSVIARRGQPGKQAHGVGSPQTKQIFMQWGYPYGWGLTVPPSTDDRLSRPEDEVKAVKRVEKANESVPMKKRGWFRKNKGPGKEQPSHRFIQNALISFE</sequence>
<dbReference type="KEGG" id="pti:PHATRDRAFT_47715"/>
<dbReference type="PaxDb" id="2850-Phatr47715"/>
<evidence type="ECO:0000313" key="2">
    <source>
        <dbReference type="EMBL" id="EEC46642.1"/>
    </source>
</evidence>
<accession>B7G4M8</accession>
<dbReference type="Proteomes" id="UP000000759">
    <property type="component" value="Chromosome 14"/>
</dbReference>
<dbReference type="InParanoid" id="B7G4M8"/>
<dbReference type="GeneID" id="7202897"/>
<evidence type="ECO:0000313" key="3">
    <source>
        <dbReference type="Proteomes" id="UP000000759"/>
    </source>
</evidence>
<dbReference type="RefSeq" id="XP_002182102.1">
    <property type="nucleotide sequence ID" value="XM_002182066.1"/>
</dbReference>
<proteinExistence type="predicted"/>
<dbReference type="HOGENOM" id="CLU_1605917_0_0_1"/>
<feature type="region of interest" description="Disordered" evidence="1">
    <location>
        <begin position="135"/>
        <end position="155"/>
    </location>
</feature>
<gene>
    <name evidence="2" type="ORF">PHATRDRAFT_47715</name>
</gene>
<keyword evidence="3" id="KW-1185">Reference proteome</keyword>
<dbReference type="EMBL" id="CM000616">
    <property type="protein sequence ID" value="EEC46642.1"/>
    <property type="molecule type" value="Genomic_DNA"/>
</dbReference>
<name>B7G4M8_PHATC</name>
<feature type="compositionally biased region" description="Basic residues" evidence="1">
    <location>
        <begin position="136"/>
        <end position="147"/>
    </location>
</feature>
<dbReference type="AlphaFoldDB" id="B7G4M8"/>
<evidence type="ECO:0000256" key="1">
    <source>
        <dbReference type="SAM" id="MobiDB-lite"/>
    </source>
</evidence>
<organism evidence="2 3">
    <name type="scientific">Phaeodactylum tricornutum (strain CCAP 1055/1)</name>
    <dbReference type="NCBI Taxonomy" id="556484"/>
    <lineage>
        <taxon>Eukaryota</taxon>
        <taxon>Sar</taxon>
        <taxon>Stramenopiles</taxon>
        <taxon>Ochrophyta</taxon>
        <taxon>Bacillariophyta</taxon>
        <taxon>Bacillariophyceae</taxon>
        <taxon>Bacillariophycidae</taxon>
        <taxon>Naviculales</taxon>
        <taxon>Phaeodactylaceae</taxon>
        <taxon>Phaeodactylum</taxon>
    </lineage>
</organism>
<protein>
    <submittedName>
        <fullName evidence="2">Uncharacterized protein</fullName>
    </submittedName>
</protein>